<dbReference type="InterPro" id="IPR011206">
    <property type="entry name" value="Citrate_lyase_beta/mcl1/mcl2"/>
</dbReference>
<dbReference type="PANTHER" id="PTHR32308">
    <property type="entry name" value="LYASE BETA SUBUNIT, PUTATIVE (AFU_ORTHOLOGUE AFUA_4G13030)-RELATED"/>
    <property type="match status" value="1"/>
</dbReference>
<dbReference type="InterPro" id="IPR005000">
    <property type="entry name" value="Aldolase/citrate-lyase_domain"/>
</dbReference>
<dbReference type="EC" id="4.1.3.-" evidence="5"/>
<dbReference type="PIRSF" id="PIRSF015582">
    <property type="entry name" value="Cit_lyase_B"/>
    <property type="match status" value="1"/>
</dbReference>
<feature type="domain" description="HpcH/HpaI aldolase/citrate lyase" evidence="4">
    <location>
        <begin position="9"/>
        <end position="223"/>
    </location>
</feature>
<dbReference type="SUPFAM" id="SSF51621">
    <property type="entry name" value="Phosphoenolpyruvate/pyruvate domain"/>
    <property type="match status" value="1"/>
</dbReference>
<reference evidence="5" key="1">
    <citation type="submission" date="2018-10" db="EMBL/GenBank/DDBJ databases">
        <authorList>
            <person name="Gruber-Vodicka H."/>
            <person name="Jaeckle O."/>
        </authorList>
    </citation>
    <scope>NUCLEOTIDE SEQUENCE</scope>
</reference>
<dbReference type="InterPro" id="IPR040442">
    <property type="entry name" value="Pyrv_kinase-like_dom_sf"/>
</dbReference>
<evidence type="ECO:0000256" key="1">
    <source>
        <dbReference type="ARBA" id="ARBA00001946"/>
    </source>
</evidence>
<evidence type="ECO:0000256" key="2">
    <source>
        <dbReference type="ARBA" id="ARBA00022723"/>
    </source>
</evidence>
<evidence type="ECO:0000313" key="5">
    <source>
        <dbReference type="EMBL" id="VBB69858.1"/>
    </source>
</evidence>
<dbReference type="Pfam" id="PF03328">
    <property type="entry name" value="HpcH_HpaI"/>
    <property type="match status" value="1"/>
</dbReference>
<dbReference type="EMBL" id="LR026963">
    <property type="protein sequence ID" value="VBB69858.1"/>
    <property type="molecule type" value="Genomic_DNA"/>
</dbReference>
<organism evidence="5">
    <name type="scientific">invertebrate metagenome</name>
    <dbReference type="NCBI Taxonomy" id="1711999"/>
    <lineage>
        <taxon>unclassified sequences</taxon>
        <taxon>metagenomes</taxon>
        <taxon>organismal metagenomes</taxon>
    </lineage>
</organism>
<comment type="cofactor">
    <cofactor evidence="1">
        <name>Mg(2+)</name>
        <dbReference type="ChEBI" id="CHEBI:18420"/>
    </cofactor>
</comment>
<accession>A0A484HCG9</accession>
<dbReference type="Gene3D" id="3.20.20.60">
    <property type="entry name" value="Phosphoenolpyruvate-binding domains"/>
    <property type="match status" value="1"/>
</dbReference>
<dbReference type="GO" id="GO:0000287">
    <property type="term" value="F:magnesium ion binding"/>
    <property type="evidence" value="ECO:0007669"/>
    <property type="project" value="TreeGrafter"/>
</dbReference>
<keyword evidence="2" id="KW-0479">Metal-binding</keyword>
<dbReference type="GO" id="GO:0006107">
    <property type="term" value="P:oxaloacetate metabolic process"/>
    <property type="evidence" value="ECO:0007669"/>
    <property type="project" value="TreeGrafter"/>
</dbReference>
<keyword evidence="3" id="KW-0460">Magnesium</keyword>
<keyword evidence="5" id="KW-0456">Lyase</keyword>
<dbReference type="AlphaFoldDB" id="A0A484HCG9"/>
<name>A0A484HCG9_9ZZZZ</name>
<dbReference type="PANTHER" id="PTHR32308:SF10">
    <property type="entry name" value="CITRATE LYASE SUBUNIT BETA"/>
    <property type="match status" value="1"/>
</dbReference>
<dbReference type="InterPro" id="IPR015813">
    <property type="entry name" value="Pyrv/PenolPyrv_kinase-like_dom"/>
</dbReference>
<evidence type="ECO:0000259" key="4">
    <source>
        <dbReference type="Pfam" id="PF03328"/>
    </source>
</evidence>
<sequence>MAATIHPRRSILYMPGSNSRALEKAKTLAADGLILDLEDAVAPNAKTEARQHVIAATRAGLYGKREVLIRVNALNTPWGYEDLAASARSGCNGVLLPKVQSADYVRLCEQVLEANDAPENMQLWCMMETPFGMLHADEIANATARLGGMVMGTSDLTKDLQAAHTRERLPMITSLSLCVLAARAHGLAIVDGVHLDLDDSDGFLLSCQQGRALGFDGKTLIHPKTITMANQMFGPSPQEVAFSRRIIEAFAEAERKGKGVVVVDGKLVENLHMDNAQRLVQLADSIAALEQSLEVSQAA</sequence>
<dbReference type="GO" id="GO:0016829">
    <property type="term" value="F:lyase activity"/>
    <property type="evidence" value="ECO:0007669"/>
    <property type="project" value="UniProtKB-KW"/>
</dbReference>
<protein>
    <submittedName>
        <fullName evidence="5">L-malyl-CoA/beta-methylmalyl-CoA lyase</fullName>
        <ecNumber evidence="5">4.1.3.-</ecNumber>
    </submittedName>
</protein>
<proteinExistence type="predicted"/>
<evidence type="ECO:0000256" key="3">
    <source>
        <dbReference type="ARBA" id="ARBA00022842"/>
    </source>
</evidence>
<gene>
    <name evidence="5" type="ORF">RIEGSTA812A_PEG_1331</name>
</gene>